<proteinExistence type="predicted"/>
<evidence type="ECO:0000313" key="1">
    <source>
        <dbReference type="EMBL" id="KAA6302653.1"/>
    </source>
</evidence>
<name>A0A5M8P2I4_9BACT</name>
<sequence length="110" mass="12356">MCFFQSKFEIIPLTKKFAKLIKSLANFFVDLEGFEPSSKRGINLLSTCLSLLYFSTRHKTKATNAGLIPLISSETQDFFQTISDITALPWSVSFEARAPGNVSFQLLEPE</sequence>
<protein>
    <submittedName>
        <fullName evidence="1">Uncharacterized protein</fullName>
    </submittedName>
</protein>
<comment type="caution">
    <text evidence="1">The sequence shown here is derived from an EMBL/GenBank/DDBJ whole genome shotgun (WGS) entry which is preliminary data.</text>
</comment>
<dbReference type="Proteomes" id="UP000324575">
    <property type="component" value="Unassembled WGS sequence"/>
</dbReference>
<organism evidence="1 2">
    <name type="scientific">Candidatus Ordinivivax streblomastigis</name>
    <dbReference type="NCBI Taxonomy" id="2540710"/>
    <lineage>
        <taxon>Bacteria</taxon>
        <taxon>Pseudomonadati</taxon>
        <taxon>Bacteroidota</taxon>
        <taxon>Bacteroidia</taxon>
        <taxon>Bacteroidales</taxon>
        <taxon>Candidatus Ordinivivax</taxon>
    </lineage>
</organism>
<dbReference type="AlphaFoldDB" id="A0A5M8P2I4"/>
<gene>
    <name evidence="1" type="ORF">EZS26_001160</name>
</gene>
<dbReference type="EMBL" id="SNRX01000006">
    <property type="protein sequence ID" value="KAA6302653.1"/>
    <property type="molecule type" value="Genomic_DNA"/>
</dbReference>
<reference evidence="1 2" key="1">
    <citation type="submission" date="2019-03" db="EMBL/GenBank/DDBJ databases">
        <title>Single cell metagenomics reveals metabolic interactions within the superorganism composed of flagellate Streblomastix strix and complex community of Bacteroidetes bacteria on its surface.</title>
        <authorList>
            <person name="Treitli S.C."/>
            <person name="Kolisko M."/>
            <person name="Husnik F."/>
            <person name="Keeling P."/>
            <person name="Hampl V."/>
        </authorList>
    </citation>
    <scope>NUCLEOTIDE SEQUENCE [LARGE SCALE GENOMIC DNA]</scope>
    <source>
        <strain evidence="1">St1</strain>
    </source>
</reference>
<evidence type="ECO:0000313" key="2">
    <source>
        <dbReference type="Proteomes" id="UP000324575"/>
    </source>
</evidence>
<accession>A0A5M8P2I4</accession>